<organism evidence="2">
    <name type="scientific">marine metagenome</name>
    <dbReference type="NCBI Taxonomy" id="408172"/>
    <lineage>
        <taxon>unclassified sequences</taxon>
        <taxon>metagenomes</taxon>
        <taxon>ecological metagenomes</taxon>
    </lineage>
</organism>
<gene>
    <name evidence="2" type="ORF">METZ01_LOCUS118801</name>
</gene>
<dbReference type="GO" id="GO:0005976">
    <property type="term" value="P:polysaccharide metabolic process"/>
    <property type="evidence" value="ECO:0007669"/>
    <property type="project" value="InterPro"/>
</dbReference>
<dbReference type="PANTHER" id="PTHR46390">
    <property type="entry name" value="MANNOSE-1-PHOSPHATE GUANYLYLTRANSFERASE"/>
    <property type="match status" value="1"/>
</dbReference>
<dbReference type="GO" id="GO:0004475">
    <property type="term" value="F:mannose-1-phosphate guanylyltransferase (GTP) activity"/>
    <property type="evidence" value="ECO:0007669"/>
    <property type="project" value="TreeGrafter"/>
</dbReference>
<evidence type="ECO:0000313" key="2">
    <source>
        <dbReference type="EMBL" id="SVA65947.1"/>
    </source>
</evidence>
<dbReference type="InterPro" id="IPR001538">
    <property type="entry name" value="Man6P_isomerase-2_C"/>
</dbReference>
<sequence>MPWNERLKIINNLQMVDEVYTFMDDDDSAINFIKQIKAHHPKDKLIFANGGDRTADNIPEMVFDDVEFVFGVGGEDKKNSSSWLLENWKAPKVVRSWGHYRNLYKGKGFKVKELVINPHSSLSMQRHRYRSETWNLVSGEAELLVNWTTMGNPFDGANVWKLAPANPVDIASGYWHKGRNNSDEPAHIIEIWKGETDKLSEDDIERWYEGKDVI</sequence>
<dbReference type="Pfam" id="PF01050">
    <property type="entry name" value="MannoseP_isomer"/>
    <property type="match status" value="1"/>
</dbReference>
<dbReference type="InterPro" id="IPR051161">
    <property type="entry name" value="Mannose-6P_isomerase_type2"/>
</dbReference>
<protein>
    <recommendedName>
        <fullName evidence="1">Mannose-6-phosphate isomerase type II C-terminal domain-containing protein</fullName>
    </recommendedName>
</protein>
<evidence type="ECO:0000259" key="1">
    <source>
        <dbReference type="Pfam" id="PF01050"/>
    </source>
</evidence>
<dbReference type="InterPro" id="IPR011051">
    <property type="entry name" value="RmlC_Cupin_sf"/>
</dbReference>
<accession>A0A381XNZ4</accession>
<name>A0A381XNZ4_9ZZZZ</name>
<reference evidence="2" key="1">
    <citation type="submission" date="2018-05" db="EMBL/GenBank/DDBJ databases">
        <authorList>
            <person name="Lanie J.A."/>
            <person name="Ng W.-L."/>
            <person name="Kazmierczak K.M."/>
            <person name="Andrzejewski T.M."/>
            <person name="Davidsen T.M."/>
            <person name="Wayne K.J."/>
            <person name="Tettelin H."/>
            <person name="Glass J.I."/>
            <person name="Rusch D."/>
            <person name="Podicherti R."/>
            <person name="Tsui H.-C.T."/>
            <person name="Winkler M.E."/>
        </authorList>
    </citation>
    <scope>NUCLEOTIDE SEQUENCE</scope>
</reference>
<dbReference type="AlphaFoldDB" id="A0A381XNZ4"/>
<dbReference type="GO" id="GO:0009298">
    <property type="term" value="P:GDP-mannose biosynthetic process"/>
    <property type="evidence" value="ECO:0007669"/>
    <property type="project" value="TreeGrafter"/>
</dbReference>
<feature type="domain" description="Mannose-6-phosphate isomerase type II C-terminal" evidence="1">
    <location>
        <begin position="92"/>
        <end position="207"/>
    </location>
</feature>
<proteinExistence type="predicted"/>
<dbReference type="InterPro" id="IPR014710">
    <property type="entry name" value="RmlC-like_jellyroll"/>
</dbReference>
<dbReference type="PANTHER" id="PTHR46390:SF1">
    <property type="entry name" value="MANNOSE-1-PHOSPHATE GUANYLYLTRANSFERASE"/>
    <property type="match status" value="1"/>
</dbReference>
<dbReference type="EMBL" id="UINC01015707">
    <property type="protein sequence ID" value="SVA65947.1"/>
    <property type="molecule type" value="Genomic_DNA"/>
</dbReference>
<dbReference type="Gene3D" id="2.60.120.10">
    <property type="entry name" value="Jelly Rolls"/>
    <property type="match status" value="1"/>
</dbReference>
<dbReference type="CDD" id="cd02213">
    <property type="entry name" value="cupin_PMI_typeII_C"/>
    <property type="match status" value="1"/>
</dbReference>
<dbReference type="SUPFAM" id="SSF51182">
    <property type="entry name" value="RmlC-like cupins"/>
    <property type="match status" value="1"/>
</dbReference>